<dbReference type="InterPro" id="IPR050879">
    <property type="entry name" value="Acyltransferase_3"/>
</dbReference>
<evidence type="ECO:0000259" key="2">
    <source>
        <dbReference type="Pfam" id="PF01757"/>
    </source>
</evidence>
<feature type="transmembrane region" description="Helical" evidence="1">
    <location>
        <begin position="238"/>
        <end position="257"/>
    </location>
</feature>
<comment type="caution">
    <text evidence="3">The sequence shown here is derived from an EMBL/GenBank/DDBJ whole genome shotgun (WGS) entry which is preliminary data.</text>
</comment>
<dbReference type="CDD" id="cd01840">
    <property type="entry name" value="SGNH_hydrolase_yrhL_like"/>
    <property type="match status" value="1"/>
</dbReference>
<dbReference type="GO" id="GO:0016747">
    <property type="term" value="F:acyltransferase activity, transferring groups other than amino-acyl groups"/>
    <property type="evidence" value="ECO:0007669"/>
    <property type="project" value="InterPro"/>
</dbReference>
<name>A0A087DSS0_BIFAD</name>
<dbReference type="PANTHER" id="PTHR23028">
    <property type="entry name" value="ACETYLTRANSFERASE"/>
    <property type="match status" value="1"/>
</dbReference>
<dbReference type="Pfam" id="PF01757">
    <property type="entry name" value="Acyl_transf_3"/>
    <property type="match status" value="1"/>
</dbReference>
<feature type="domain" description="Acyltransferase 3" evidence="2">
    <location>
        <begin position="8"/>
        <end position="351"/>
    </location>
</feature>
<dbReference type="GO" id="GO:0009103">
    <property type="term" value="P:lipopolysaccharide biosynthetic process"/>
    <property type="evidence" value="ECO:0007669"/>
    <property type="project" value="TreeGrafter"/>
</dbReference>
<dbReference type="AlphaFoldDB" id="A0A087DSS0"/>
<feature type="transmembrane region" description="Helical" evidence="1">
    <location>
        <begin position="337"/>
        <end position="356"/>
    </location>
</feature>
<dbReference type="InterPro" id="IPR002656">
    <property type="entry name" value="Acyl_transf_3_dom"/>
</dbReference>
<feature type="transmembrane region" description="Helical" evidence="1">
    <location>
        <begin position="76"/>
        <end position="94"/>
    </location>
</feature>
<organism evidence="3 4">
    <name type="scientific">Bifidobacterium adolescentis JCM 15918</name>
    <dbReference type="NCBI Taxonomy" id="1437612"/>
    <lineage>
        <taxon>Bacteria</taxon>
        <taxon>Bacillati</taxon>
        <taxon>Actinomycetota</taxon>
        <taxon>Actinomycetes</taxon>
        <taxon>Bifidobacteriales</taxon>
        <taxon>Bifidobacteriaceae</taxon>
        <taxon>Bifidobacterium</taxon>
    </lineage>
</organism>
<feature type="transmembrane region" description="Helical" evidence="1">
    <location>
        <begin position="31"/>
        <end position="55"/>
    </location>
</feature>
<feature type="transmembrane region" description="Helical" evidence="1">
    <location>
        <begin position="137"/>
        <end position="157"/>
    </location>
</feature>
<sequence length="606" mass="66948">MAAKRRFVGLDGLKGIALIAIVLYHCDELSLQGGFFGVDVFFTISGFLIFSSLLNRIDSGKGLELGEYFLKRFRRIYPALFALIPISATLAWLVNRDMLVGIRNQIMTVLLGCYNWYAISSGASYFSQMNPDIFRHLWFMSLLMQFYLIAPFVVLLLRKIIIRWAPVCILTALAGASAASMGLLYHSGADPTRVYFGTDTHAMGLWLGAALAWILPILRHEHGRANESRIMERFHKIWIQFGPIVAFGSLLALLWMMRHITQGPAAFHGGIFVASVLAVVLIAGTIPFGSWMQDLLVFKPLAALGHYSYGIYLWHWPLWLLLRSLLPQWGAWHADRLLSFTFILTVLFAFASWRLFEKPVARAGFIALIRPISGDEAEHCGRLISTVVVLACSWSFCGYAVATAPEQTSVAQSLGISSRLLQQRNHAALERRRTPMPRKPRHKMPDGSQMAAIGDSVMLASSKGLQDTFPNIIVDAEVSRSMAKGQGLVDQLKAQGNLRPWVLVGLATNSVVTNNQLDDLLNDVGPDHVLVLINAHAPVSWVPGTNAVLKQFAAAHSNNVVLVDWDGTISQHADELAGDGIHPGMSNTIYAQAVKDSIAAWIKQGH</sequence>
<dbReference type="PANTHER" id="PTHR23028:SF53">
    <property type="entry name" value="ACYL_TRANSF_3 DOMAIN-CONTAINING PROTEIN"/>
    <property type="match status" value="1"/>
</dbReference>
<feature type="transmembrane region" description="Helical" evidence="1">
    <location>
        <begin position="200"/>
        <end position="218"/>
    </location>
</feature>
<keyword evidence="1" id="KW-1133">Transmembrane helix</keyword>
<accession>A0A087DSS0</accession>
<feature type="transmembrane region" description="Helical" evidence="1">
    <location>
        <begin position="269"/>
        <end position="289"/>
    </location>
</feature>
<dbReference type="GO" id="GO:0016020">
    <property type="term" value="C:membrane"/>
    <property type="evidence" value="ECO:0007669"/>
    <property type="project" value="TreeGrafter"/>
</dbReference>
<feature type="transmembrane region" description="Helical" evidence="1">
    <location>
        <begin position="164"/>
        <end position="188"/>
    </location>
</feature>
<reference evidence="3 4" key="1">
    <citation type="submission" date="2014-03" db="EMBL/GenBank/DDBJ databases">
        <title>Genomics of Bifidobacteria.</title>
        <authorList>
            <person name="Ventura M."/>
            <person name="Milani C."/>
            <person name="Lugli G.A."/>
        </authorList>
    </citation>
    <scope>NUCLEOTIDE SEQUENCE [LARGE SCALE GENOMIC DNA]</scope>
    <source>
        <strain evidence="4">JCM 15918</strain>
    </source>
</reference>
<keyword evidence="1" id="KW-0812">Transmembrane</keyword>
<gene>
    <name evidence="3" type="ORF">BSTER_1162</name>
</gene>
<evidence type="ECO:0000313" key="3">
    <source>
        <dbReference type="EMBL" id="KFI98570.1"/>
    </source>
</evidence>
<dbReference type="RefSeq" id="WP_033499423.1">
    <property type="nucleotide sequence ID" value="NZ_JDUX01000002.1"/>
</dbReference>
<proteinExistence type="predicted"/>
<dbReference type="EMBL" id="JGZQ01000003">
    <property type="protein sequence ID" value="KFI98570.1"/>
    <property type="molecule type" value="Genomic_DNA"/>
</dbReference>
<feature type="transmembrane region" description="Helical" evidence="1">
    <location>
        <begin position="7"/>
        <end position="25"/>
    </location>
</feature>
<dbReference type="Proteomes" id="UP000029091">
    <property type="component" value="Unassembled WGS sequence"/>
</dbReference>
<evidence type="ECO:0000313" key="4">
    <source>
        <dbReference type="Proteomes" id="UP000029091"/>
    </source>
</evidence>
<keyword evidence="1" id="KW-0472">Membrane</keyword>
<evidence type="ECO:0000256" key="1">
    <source>
        <dbReference type="SAM" id="Phobius"/>
    </source>
</evidence>
<protein>
    <submittedName>
        <fullName evidence="3">Membrane protein with acetylase function</fullName>
    </submittedName>
</protein>
<feature type="transmembrane region" description="Helical" evidence="1">
    <location>
        <begin position="296"/>
        <end position="317"/>
    </location>
</feature>